<accession>A0A401Z1H9</accession>
<dbReference type="Proteomes" id="UP000286931">
    <property type="component" value="Unassembled WGS sequence"/>
</dbReference>
<dbReference type="Gene3D" id="3.40.50.720">
    <property type="entry name" value="NAD(P)-binding Rossmann-like Domain"/>
    <property type="match status" value="1"/>
</dbReference>
<reference evidence="1 2" key="1">
    <citation type="submission" date="2018-12" db="EMBL/GenBank/DDBJ databases">
        <title>Draft genome sequence of Embleya hyalina NBRC 13850T.</title>
        <authorList>
            <person name="Komaki H."/>
            <person name="Hosoyama A."/>
            <person name="Kimura A."/>
            <person name="Ichikawa N."/>
            <person name="Tamura T."/>
        </authorList>
    </citation>
    <scope>NUCLEOTIDE SEQUENCE [LARGE SCALE GENOMIC DNA]</scope>
    <source>
        <strain evidence="1 2">NBRC 13850</strain>
    </source>
</reference>
<dbReference type="InterPro" id="IPR036291">
    <property type="entry name" value="NAD(P)-bd_dom_sf"/>
</dbReference>
<sequence>MTPTLSESEFHPLGGGVLHGSSQWALRGVVQHLSADPAPSVRVNGVALGGTTATAFSGLAASGASASSVDRVGGRDKRIAAGTMLGVTPTQEDHAGAYVYLADPKAAWGATGGAPPVAPHVCPRHVS</sequence>
<dbReference type="SUPFAM" id="SSF51735">
    <property type="entry name" value="NAD(P)-binding Rossmann-fold domains"/>
    <property type="match status" value="1"/>
</dbReference>
<proteinExistence type="predicted"/>
<keyword evidence="2" id="KW-1185">Reference proteome</keyword>
<dbReference type="RefSeq" id="WP_126642389.1">
    <property type="nucleotide sequence ID" value="NZ_BIFH01000041.1"/>
</dbReference>
<organism evidence="1 2">
    <name type="scientific">Embleya hyalina</name>
    <dbReference type="NCBI Taxonomy" id="516124"/>
    <lineage>
        <taxon>Bacteria</taxon>
        <taxon>Bacillati</taxon>
        <taxon>Actinomycetota</taxon>
        <taxon>Actinomycetes</taxon>
        <taxon>Kitasatosporales</taxon>
        <taxon>Streptomycetaceae</taxon>
        <taxon>Embleya</taxon>
    </lineage>
</organism>
<protein>
    <submittedName>
        <fullName evidence="1">Cis-2,3-dihydrobiphenyl-2,3-diol dehydrogenase</fullName>
    </submittedName>
</protein>
<name>A0A401Z1H9_9ACTN</name>
<gene>
    <name evidence="1" type="primary">bphB</name>
    <name evidence="1" type="ORF">EHYA_08418</name>
</gene>
<comment type="caution">
    <text evidence="1">The sequence shown here is derived from an EMBL/GenBank/DDBJ whole genome shotgun (WGS) entry which is preliminary data.</text>
</comment>
<evidence type="ECO:0000313" key="1">
    <source>
        <dbReference type="EMBL" id="GCE00692.1"/>
    </source>
</evidence>
<dbReference type="EMBL" id="BIFH01000041">
    <property type="protein sequence ID" value="GCE00692.1"/>
    <property type="molecule type" value="Genomic_DNA"/>
</dbReference>
<dbReference type="AlphaFoldDB" id="A0A401Z1H9"/>
<evidence type="ECO:0000313" key="2">
    <source>
        <dbReference type="Proteomes" id="UP000286931"/>
    </source>
</evidence>
<dbReference type="OrthoDB" id="9803333at2"/>